<dbReference type="EMBL" id="JACHKF010000001">
    <property type="protein sequence ID" value="MBB6571536.1"/>
    <property type="molecule type" value="Genomic_DNA"/>
</dbReference>
<keyword evidence="4" id="KW-0046">Antibiotic resistance</keyword>
<dbReference type="GO" id="GO:0046677">
    <property type="term" value="P:response to antibiotic"/>
    <property type="evidence" value="ECO:0007669"/>
    <property type="project" value="UniProtKB-KW"/>
</dbReference>
<dbReference type="EMBL" id="JABJRC010000008">
    <property type="protein sequence ID" value="NOL44185.1"/>
    <property type="molecule type" value="Genomic_DNA"/>
</dbReference>
<dbReference type="InterPro" id="IPR028345">
    <property type="entry name" value="Antibiotic_NAT-like"/>
</dbReference>
<dbReference type="AlphaFoldDB" id="A0A7Y4L4G4"/>
<keyword evidence="2 4" id="KW-0808">Transferase</keyword>
<dbReference type="PANTHER" id="PTHR11104">
    <property type="entry name" value="AMINOGLYCOSIDE N3-ACETYLTRANSFERASE"/>
    <property type="match status" value="1"/>
</dbReference>
<dbReference type="SUPFAM" id="SSF110710">
    <property type="entry name" value="TTHA0583/YokD-like"/>
    <property type="match status" value="1"/>
</dbReference>
<protein>
    <recommendedName>
        <fullName evidence="4">Aminoglycoside N(3)-acetyltransferase</fullName>
        <ecNumber evidence="4">2.3.1.-</ecNumber>
    </recommendedName>
</protein>
<evidence type="ECO:0000313" key="8">
    <source>
        <dbReference type="Proteomes" id="UP000553957"/>
    </source>
</evidence>
<comment type="similarity">
    <text evidence="1 4">Belongs to the antibiotic N-acetyltransferase family.</text>
</comment>
<sequence length="273" mass="29621">MVTRAEIADGLRQLGLDRSARVIVHTSLRSFGQVDGGAEAVCQALIDTCGTVLMPGGTWDSTVVAAPPGTVRPNNAFRPAADWATFDESVRRASAYRPELPVDRWLGRVPDVMRAVFAPPRTTHPLFGYQAVGERAEEVLAAQRIDWPLGPIEALDGEVLLLGVGHTSNTTIHLAEQRLGMSRFYRYAKTGDGVWSEFPNLPGESHRFDAIEPSLRSATKEVRIGECRARLVPIATVLAVTTRLVLDDPGALLCSDDPECRCAAALAQRLAQL</sequence>
<evidence type="ECO:0000313" key="5">
    <source>
        <dbReference type="EMBL" id="MBB6571536.1"/>
    </source>
</evidence>
<proteinExistence type="inferred from homology"/>
<dbReference type="PANTHER" id="PTHR11104:SF0">
    <property type="entry name" value="SPBETA PROPHAGE-DERIVED AMINOGLYCOSIDE N(3')-ACETYLTRANSFERASE-LIKE PROTEIN YOKD"/>
    <property type="match status" value="1"/>
</dbReference>
<dbReference type="Pfam" id="PF02522">
    <property type="entry name" value="Antibiotic_NAT"/>
    <property type="match status" value="1"/>
</dbReference>
<dbReference type="Proteomes" id="UP000534306">
    <property type="component" value="Unassembled WGS sequence"/>
</dbReference>
<gene>
    <name evidence="5" type="ORF">HNR71_007173</name>
    <name evidence="6" type="ORF">HPO96_28450</name>
</gene>
<evidence type="ECO:0000256" key="1">
    <source>
        <dbReference type="ARBA" id="ARBA00006383"/>
    </source>
</evidence>
<keyword evidence="7" id="KW-1185">Reference proteome</keyword>
<evidence type="ECO:0000313" key="7">
    <source>
        <dbReference type="Proteomes" id="UP000534306"/>
    </source>
</evidence>
<dbReference type="RefSeq" id="WP_171677439.1">
    <property type="nucleotide sequence ID" value="NZ_BAAAGT010000016.1"/>
</dbReference>
<reference evidence="6 7" key="1">
    <citation type="submission" date="2020-05" db="EMBL/GenBank/DDBJ databases">
        <title>Genome sequence of Kribbella sandramycini ATCC 39419.</title>
        <authorList>
            <person name="Maclea K.S."/>
            <person name="Fair J.L."/>
        </authorList>
    </citation>
    <scope>NUCLEOTIDE SEQUENCE [LARGE SCALE GENOMIC DNA]</scope>
    <source>
        <strain evidence="6 7">ATCC 39419</strain>
    </source>
</reference>
<evidence type="ECO:0000256" key="4">
    <source>
        <dbReference type="RuleBase" id="RU365031"/>
    </source>
</evidence>
<dbReference type="InterPro" id="IPR003679">
    <property type="entry name" value="Amioglycoside_AcTrfase"/>
</dbReference>
<reference evidence="5 8" key="2">
    <citation type="submission" date="2020-08" db="EMBL/GenBank/DDBJ databases">
        <title>Sequencing the genomes of 1000 actinobacteria strains.</title>
        <authorList>
            <person name="Klenk H.-P."/>
        </authorList>
    </citation>
    <scope>NUCLEOTIDE SEQUENCE [LARGE SCALE GENOMIC DNA]</scope>
    <source>
        <strain evidence="5 8">DSM 15626</strain>
    </source>
</reference>
<dbReference type="GO" id="GO:0046353">
    <property type="term" value="F:aminoglycoside 3-N-acetyltransferase activity"/>
    <property type="evidence" value="ECO:0007669"/>
    <property type="project" value="UniProtKB-EC"/>
</dbReference>
<dbReference type="EC" id="2.3.1.-" evidence="4"/>
<accession>A0A7Y4L4G4</accession>
<organism evidence="6 7">
    <name type="scientific">Kribbella sandramycini</name>
    <dbReference type="NCBI Taxonomy" id="60450"/>
    <lineage>
        <taxon>Bacteria</taxon>
        <taxon>Bacillati</taxon>
        <taxon>Actinomycetota</taxon>
        <taxon>Actinomycetes</taxon>
        <taxon>Propionibacteriales</taxon>
        <taxon>Kribbellaceae</taxon>
        <taxon>Kribbella</taxon>
    </lineage>
</organism>
<comment type="catalytic activity">
    <reaction evidence="4">
        <text>a 2-deoxystreptamine antibiotic + acetyl-CoA = an N(3)-acetyl-2-deoxystreptamine antibiotic + CoA + H(+)</text>
        <dbReference type="Rhea" id="RHEA:12665"/>
        <dbReference type="ChEBI" id="CHEBI:15378"/>
        <dbReference type="ChEBI" id="CHEBI:57287"/>
        <dbReference type="ChEBI" id="CHEBI:57288"/>
        <dbReference type="ChEBI" id="CHEBI:57921"/>
        <dbReference type="ChEBI" id="CHEBI:77452"/>
        <dbReference type="EC" id="2.3.1.81"/>
    </reaction>
</comment>
<evidence type="ECO:0000256" key="2">
    <source>
        <dbReference type="ARBA" id="ARBA00022679"/>
    </source>
</evidence>
<evidence type="ECO:0000313" key="6">
    <source>
        <dbReference type="EMBL" id="NOL44185.1"/>
    </source>
</evidence>
<keyword evidence="3 4" id="KW-0012">Acyltransferase</keyword>
<dbReference type="Proteomes" id="UP000553957">
    <property type="component" value="Unassembled WGS sequence"/>
</dbReference>
<evidence type="ECO:0000256" key="3">
    <source>
        <dbReference type="ARBA" id="ARBA00023315"/>
    </source>
</evidence>
<comment type="caution">
    <text evidence="6">The sequence shown here is derived from an EMBL/GenBank/DDBJ whole genome shotgun (WGS) entry which is preliminary data.</text>
</comment>
<name>A0A7Y4L4G4_9ACTN</name>